<dbReference type="AlphaFoldDB" id="A0A553N3C4"/>
<name>A0A553N3C4_9TELE</name>
<proteinExistence type="predicted"/>
<gene>
    <name evidence="1" type="ORF">DNTS_013445</name>
</gene>
<sequence length="349" mass="39204">MENPLKVSISSRSELIHHPSESSVLSRLFDWKDKETQALTWRSRMKLKSAAVFSVLQDGEREEHGLHCRIFTCIIIFSLCKSIAWKRQVAKLLIALLLVMGSHLTSDTRRMTRPHEEASWFSSDPKNPLVEEVGVKILWKAQEEVEGVKRPCKIQEGVVEVEGLKRPCKIQAEVGRDEGEEVRMVEVVAQSMGEEKEEGVEAVVGNGIPSVGAKGFWPLRWRYHLLRSGNFTLGCQYSNLSASHLLLAQGHRLNKRHSETIDCLKTDTIQSAHSGCEAAHHHASDVKKSQGRLVAHIEVFVLAVVGHPEQIALVLQKSFPGAWSLLKDFLDLLPAWAQVVFSHRAHLQC</sequence>
<dbReference type="EMBL" id="SRMA01027096">
    <property type="protein sequence ID" value="TRY59922.1"/>
    <property type="molecule type" value="Genomic_DNA"/>
</dbReference>
<evidence type="ECO:0000313" key="1">
    <source>
        <dbReference type="EMBL" id="TRY59922.1"/>
    </source>
</evidence>
<evidence type="ECO:0000313" key="2">
    <source>
        <dbReference type="Proteomes" id="UP000316079"/>
    </source>
</evidence>
<comment type="caution">
    <text evidence="1">The sequence shown here is derived from an EMBL/GenBank/DDBJ whole genome shotgun (WGS) entry which is preliminary data.</text>
</comment>
<organism evidence="1 2">
    <name type="scientific">Danionella cerebrum</name>
    <dbReference type="NCBI Taxonomy" id="2873325"/>
    <lineage>
        <taxon>Eukaryota</taxon>
        <taxon>Metazoa</taxon>
        <taxon>Chordata</taxon>
        <taxon>Craniata</taxon>
        <taxon>Vertebrata</taxon>
        <taxon>Euteleostomi</taxon>
        <taxon>Actinopterygii</taxon>
        <taxon>Neopterygii</taxon>
        <taxon>Teleostei</taxon>
        <taxon>Ostariophysi</taxon>
        <taxon>Cypriniformes</taxon>
        <taxon>Danionidae</taxon>
        <taxon>Danioninae</taxon>
        <taxon>Danionella</taxon>
    </lineage>
</organism>
<dbReference type="Proteomes" id="UP000316079">
    <property type="component" value="Unassembled WGS sequence"/>
</dbReference>
<keyword evidence="2" id="KW-1185">Reference proteome</keyword>
<accession>A0A553N3C4</accession>
<protein>
    <submittedName>
        <fullName evidence="1">Uncharacterized protein</fullName>
    </submittedName>
</protein>
<reference evidence="1 2" key="1">
    <citation type="journal article" date="2019" name="Sci. Data">
        <title>Hybrid genome assembly and annotation of Danionella translucida.</title>
        <authorList>
            <person name="Kadobianskyi M."/>
            <person name="Schulze L."/>
            <person name="Schuelke M."/>
            <person name="Judkewitz B."/>
        </authorList>
    </citation>
    <scope>NUCLEOTIDE SEQUENCE [LARGE SCALE GENOMIC DNA]</scope>
    <source>
        <strain evidence="1 2">Bolton</strain>
    </source>
</reference>